<dbReference type="OrthoDB" id="47330at2759"/>
<evidence type="ECO:0000313" key="8">
    <source>
        <dbReference type="EMBL" id="GIJ91676.1"/>
    </source>
</evidence>
<comment type="similarity">
    <text evidence="1">Belongs to the ClpA/ClpB family.</text>
</comment>
<keyword evidence="9" id="KW-1185">Reference proteome</keyword>
<dbReference type="GO" id="GO:0005829">
    <property type="term" value="C:cytosol"/>
    <property type="evidence" value="ECO:0007669"/>
    <property type="project" value="TreeGrafter"/>
</dbReference>
<dbReference type="InterPro" id="IPR003593">
    <property type="entry name" value="AAA+_ATPase"/>
</dbReference>
<evidence type="ECO:0000256" key="5">
    <source>
        <dbReference type="PROSITE-ProRule" id="PRU01251"/>
    </source>
</evidence>
<dbReference type="PROSITE" id="PS51903">
    <property type="entry name" value="CLP_R"/>
    <property type="match status" value="1"/>
</dbReference>
<feature type="domain" description="Clp R" evidence="7">
    <location>
        <begin position="3"/>
        <end position="161"/>
    </location>
</feature>
<dbReference type="InterPro" id="IPR027417">
    <property type="entry name" value="P-loop_NTPase"/>
</dbReference>
<dbReference type="Pfam" id="PF02861">
    <property type="entry name" value="Clp_N"/>
    <property type="match status" value="1"/>
</dbReference>
<organism evidence="8 9">
    <name type="scientific">Aspergillus pseudoviridinutans</name>
    <dbReference type="NCBI Taxonomy" id="1517512"/>
    <lineage>
        <taxon>Eukaryota</taxon>
        <taxon>Fungi</taxon>
        <taxon>Dikarya</taxon>
        <taxon>Ascomycota</taxon>
        <taxon>Pezizomycotina</taxon>
        <taxon>Eurotiomycetes</taxon>
        <taxon>Eurotiomycetidae</taxon>
        <taxon>Eurotiales</taxon>
        <taxon>Aspergillaceae</taxon>
        <taxon>Aspergillus</taxon>
        <taxon>Aspergillus subgen. Fumigati</taxon>
    </lineage>
</organism>
<dbReference type="Gene3D" id="3.40.50.300">
    <property type="entry name" value="P-loop containing nucleotide triphosphate hydrolases"/>
    <property type="match status" value="2"/>
</dbReference>
<evidence type="ECO:0000256" key="1">
    <source>
        <dbReference type="ARBA" id="ARBA00008675"/>
    </source>
</evidence>
<evidence type="ECO:0000256" key="2">
    <source>
        <dbReference type="ARBA" id="ARBA00022737"/>
    </source>
</evidence>
<dbReference type="SMART" id="SM00382">
    <property type="entry name" value="AAA"/>
    <property type="match status" value="1"/>
</dbReference>
<dbReference type="GO" id="GO:0042026">
    <property type="term" value="P:protein refolding"/>
    <property type="evidence" value="ECO:0007669"/>
    <property type="project" value="TreeGrafter"/>
</dbReference>
<dbReference type="Gene3D" id="1.10.1780.10">
    <property type="entry name" value="Clp, N-terminal domain"/>
    <property type="match status" value="1"/>
</dbReference>
<comment type="caution">
    <text evidence="8">The sequence shown here is derived from an EMBL/GenBank/DDBJ whole genome shotgun (WGS) entry which is preliminary data.</text>
</comment>
<dbReference type="CDD" id="cd00009">
    <property type="entry name" value="AAA"/>
    <property type="match status" value="1"/>
</dbReference>
<dbReference type="PANTHER" id="PTHR11638">
    <property type="entry name" value="ATP-DEPENDENT CLP PROTEASE"/>
    <property type="match status" value="1"/>
</dbReference>
<dbReference type="AlphaFoldDB" id="A0A9P3EX87"/>
<reference evidence="8 9" key="1">
    <citation type="submission" date="2018-10" db="EMBL/GenBank/DDBJ databases">
        <title>Pan-genome distribution and transcriptional activeness of fungal secondary metabolism genes in Aspergillus section Fumigati.</title>
        <authorList>
            <person name="Takahashi H."/>
            <person name="Umemura M."/>
            <person name="Ninomiya A."/>
            <person name="Kusuya Y."/>
            <person name="Urayama S."/>
            <person name="Shimizu M."/>
            <person name="Watanabe A."/>
            <person name="Kamei K."/>
            <person name="Yaguchi T."/>
            <person name="Hagiwara D."/>
        </authorList>
    </citation>
    <scope>NUCLEOTIDE SEQUENCE [LARGE SCALE GENOMIC DNA]</scope>
    <source>
        <strain evidence="8 9">IFM 55266</strain>
    </source>
</reference>
<dbReference type="GO" id="GO:0043335">
    <property type="term" value="P:protein unfolding"/>
    <property type="evidence" value="ECO:0007669"/>
    <property type="project" value="TreeGrafter"/>
</dbReference>
<evidence type="ECO:0000256" key="4">
    <source>
        <dbReference type="ARBA" id="ARBA00022840"/>
    </source>
</evidence>
<dbReference type="SUPFAM" id="SSF52540">
    <property type="entry name" value="P-loop containing nucleoside triphosphate hydrolases"/>
    <property type="match status" value="1"/>
</dbReference>
<dbReference type="Pfam" id="PF00004">
    <property type="entry name" value="AAA"/>
    <property type="match status" value="1"/>
</dbReference>
<keyword evidence="3" id="KW-0547">Nucleotide-binding</keyword>
<dbReference type="FunFam" id="3.40.50.300:FF:000120">
    <property type="entry name" value="ATP-dependent chaperone ClpB"/>
    <property type="match status" value="1"/>
</dbReference>
<evidence type="ECO:0000256" key="3">
    <source>
        <dbReference type="ARBA" id="ARBA00022741"/>
    </source>
</evidence>
<evidence type="ECO:0000259" key="7">
    <source>
        <dbReference type="PROSITE" id="PS51903"/>
    </source>
</evidence>
<protein>
    <recommendedName>
        <fullName evidence="7">Clp R domain-containing protein</fullName>
    </recommendedName>
</protein>
<evidence type="ECO:0000256" key="6">
    <source>
        <dbReference type="SAM" id="Coils"/>
    </source>
</evidence>
<dbReference type="InterPro" id="IPR041546">
    <property type="entry name" value="ClpA/ClpB_AAA_lid"/>
</dbReference>
<dbReference type="GeneID" id="67009258"/>
<dbReference type="GO" id="GO:0051082">
    <property type="term" value="F:unfolded protein binding"/>
    <property type="evidence" value="ECO:0007669"/>
    <property type="project" value="TreeGrafter"/>
</dbReference>
<dbReference type="GO" id="GO:0005524">
    <property type="term" value="F:ATP binding"/>
    <property type="evidence" value="ECO:0007669"/>
    <property type="project" value="UniProtKB-KW"/>
</dbReference>
<sequence>MSATNFTDEAHKALLDSNDLASKYAHPQILPIHLAVSLLSPSLPGSKDQQAYVASVPLFKQVVELAHGDPELLHRSLFKLLIRQPTQDQITEHVSLSPALAKVIRSASELSKTQNRRDGYAAIEHLILAVTQDSQVQQALADANIPNAKLIDHAVQQICGSKQIDLTTAYSESENKNRNLSKFTIDMIAQVREGKIEPVLSHYEETRQVIQILSRRTKNNPILIGESGVGKTTLVAGLAHLICNAEAPASLLHCRLLSLDMGSLIAGCKYPGEFEERMMGVLKEVEESKDTIILFIDDIHFIMDAPSSSDGGMGAAKLLKLMLASGKLHRCIGATTNMEYRKYMEKDQVFRRFQQVLVTEPSVSETIYILRCLKAKYEVHHAVIIHDGAVVAAAKLAARYLIDRRLPDSAIDLIDEAAAAVRIARETQPQPLGNLERKLQRLQVEIHALNKGKDEASKAQLEVAKQEAVNCAKDLQPLREKYESEKKRSKEIQDAKMKLDSLIATRDAAEQSGDLQTAADMVYYAIPELKERIERMEAERTEACAEQRAHQGEVDEAWFPADAVGPAQIHELVARWTGIALTSVVI</sequence>
<dbReference type="PANTHER" id="PTHR11638:SF18">
    <property type="entry name" value="HEAT SHOCK PROTEIN 104"/>
    <property type="match status" value="1"/>
</dbReference>
<feature type="coiled-coil region" evidence="6">
    <location>
        <begin position="432"/>
        <end position="459"/>
    </location>
</feature>
<evidence type="ECO:0000313" key="9">
    <source>
        <dbReference type="Proteomes" id="UP001043456"/>
    </source>
</evidence>
<dbReference type="EMBL" id="BHVY01000008">
    <property type="protein sequence ID" value="GIJ91676.1"/>
    <property type="molecule type" value="Genomic_DNA"/>
</dbReference>
<dbReference type="Pfam" id="PF17871">
    <property type="entry name" value="AAA_lid_9"/>
    <property type="match status" value="1"/>
</dbReference>
<dbReference type="InterPro" id="IPR004176">
    <property type="entry name" value="Clp_R_N"/>
</dbReference>
<feature type="coiled-coil region" evidence="6">
    <location>
        <begin position="492"/>
        <end position="546"/>
    </location>
</feature>
<dbReference type="SUPFAM" id="SSF81923">
    <property type="entry name" value="Double Clp-N motif"/>
    <property type="match status" value="1"/>
</dbReference>
<proteinExistence type="inferred from homology"/>
<dbReference type="InterPro" id="IPR003959">
    <property type="entry name" value="ATPase_AAA_core"/>
</dbReference>
<dbReference type="GO" id="GO:0070370">
    <property type="term" value="P:cellular heat acclimation"/>
    <property type="evidence" value="ECO:0007669"/>
    <property type="project" value="TreeGrafter"/>
</dbReference>
<keyword evidence="6" id="KW-0175">Coiled coil</keyword>
<dbReference type="InterPro" id="IPR050130">
    <property type="entry name" value="ClpA_ClpB"/>
</dbReference>
<accession>A0A9P3EX87</accession>
<keyword evidence="2 5" id="KW-0677">Repeat</keyword>
<gene>
    <name evidence="8" type="ORF">Asppvi_010648</name>
</gene>
<dbReference type="InterPro" id="IPR036628">
    <property type="entry name" value="Clp_N_dom_sf"/>
</dbReference>
<dbReference type="RefSeq" id="XP_043162422.1">
    <property type="nucleotide sequence ID" value="XM_043306487.1"/>
</dbReference>
<dbReference type="GO" id="GO:0016887">
    <property type="term" value="F:ATP hydrolysis activity"/>
    <property type="evidence" value="ECO:0007669"/>
    <property type="project" value="InterPro"/>
</dbReference>
<name>A0A9P3EX87_9EURO</name>
<dbReference type="GO" id="GO:0051087">
    <property type="term" value="F:protein-folding chaperone binding"/>
    <property type="evidence" value="ECO:0007669"/>
    <property type="project" value="TreeGrafter"/>
</dbReference>
<keyword evidence="4" id="KW-0067">ATP-binding</keyword>
<dbReference type="Proteomes" id="UP001043456">
    <property type="component" value="Unassembled WGS sequence"/>
</dbReference>